<sequence length="72" mass="8108">MTTFSSQLAEASLAKRGADPQGMEMTQSSQKKAKSHGNKEERKEKTTEKLRGMSINERCLMVEKALYAEEEL</sequence>
<accession>A0A5N5I557</accession>
<dbReference type="EMBL" id="SMOL01000004">
    <property type="protein sequence ID" value="KAB2635325.1"/>
    <property type="molecule type" value="Genomic_DNA"/>
</dbReference>
<protein>
    <submittedName>
        <fullName evidence="2">Uncharacterized protein</fullName>
    </submittedName>
</protein>
<dbReference type="Proteomes" id="UP000327157">
    <property type="component" value="Chromosome 5"/>
</dbReference>
<evidence type="ECO:0000313" key="2">
    <source>
        <dbReference type="EMBL" id="KAB2635325.1"/>
    </source>
</evidence>
<organism evidence="2 3">
    <name type="scientific">Pyrus ussuriensis x Pyrus communis</name>
    <dbReference type="NCBI Taxonomy" id="2448454"/>
    <lineage>
        <taxon>Eukaryota</taxon>
        <taxon>Viridiplantae</taxon>
        <taxon>Streptophyta</taxon>
        <taxon>Embryophyta</taxon>
        <taxon>Tracheophyta</taxon>
        <taxon>Spermatophyta</taxon>
        <taxon>Magnoliopsida</taxon>
        <taxon>eudicotyledons</taxon>
        <taxon>Gunneridae</taxon>
        <taxon>Pentapetalae</taxon>
        <taxon>rosids</taxon>
        <taxon>fabids</taxon>
        <taxon>Rosales</taxon>
        <taxon>Rosaceae</taxon>
        <taxon>Amygdaloideae</taxon>
        <taxon>Maleae</taxon>
        <taxon>Pyrus</taxon>
    </lineage>
</organism>
<name>A0A5N5I557_9ROSA</name>
<gene>
    <name evidence="2" type="ORF">D8674_025859</name>
</gene>
<proteinExistence type="predicted"/>
<feature type="region of interest" description="Disordered" evidence="1">
    <location>
        <begin position="1"/>
        <end position="52"/>
    </location>
</feature>
<comment type="caution">
    <text evidence="2">The sequence shown here is derived from an EMBL/GenBank/DDBJ whole genome shotgun (WGS) entry which is preliminary data.</text>
</comment>
<keyword evidence="3" id="KW-1185">Reference proteome</keyword>
<reference evidence="3" key="2">
    <citation type="submission" date="2019-10" db="EMBL/GenBank/DDBJ databases">
        <title>A de novo genome assembly of a pear dwarfing rootstock.</title>
        <authorList>
            <person name="Wang F."/>
            <person name="Wang J."/>
            <person name="Li S."/>
            <person name="Zhang Y."/>
            <person name="Fang M."/>
            <person name="Ma L."/>
            <person name="Zhao Y."/>
            <person name="Jiang S."/>
        </authorList>
    </citation>
    <scope>NUCLEOTIDE SEQUENCE [LARGE SCALE GENOMIC DNA]</scope>
</reference>
<reference evidence="2 3" key="3">
    <citation type="submission" date="2019-11" db="EMBL/GenBank/DDBJ databases">
        <title>A de novo genome assembly of a pear dwarfing rootstock.</title>
        <authorList>
            <person name="Wang F."/>
            <person name="Wang J."/>
            <person name="Li S."/>
            <person name="Zhang Y."/>
            <person name="Fang M."/>
            <person name="Ma L."/>
            <person name="Zhao Y."/>
            <person name="Jiang S."/>
        </authorList>
    </citation>
    <scope>NUCLEOTIDE SEQUENCE [LARGE SCALE GENOMIC DNA]</scope>
    <source>
        <strain evidence="2">S2</strain>
        <tissue evidence="2">Leaf</tissue>
    </source>
</reference>
<dbReference type="AlphaFoldDB" id="A0A5N5I557"/>
<feature type="compositionally biased region" description="Basic and acidic residues" evidence="1">
    <location>
        <begin position="37"/>
        <end position="51"/>
    </location>
</feature>
<evidence type="ECO:0000256" key="1">
    <source>
        <dbReference type="SAM" id="MobiDB-lite"/>
    </source>
</evidence>
<evidence type="ECO:0000313" key="3">
    <source>
        <dbReference type="Proteomes" id="UP000327157"/>
    </source>
</evidence>
<reference evidence="2 3" key="1">
    <citation type="submission" date="2019-09" db="EMBL/GenBank/DDBJ databases">
        <authorList>
            <person name="Ou C."/>
        </authorList>
    </citation>
    <scope>NUCLEOTIDE SEQUENCE [LARGE SCALE GENOMIC DNA]</scope>
    <source>
        <strain evidence="2">S2</strain>
        <tissue evidence="2">Leaf</tissue>
    </source>
</reference>